<proteinExistence type="inferred from homology"/>
<evidence type="ECO:0000313" key="4">
    <source>
        <dbReference type="Proteomes" id="UP000051673"/>
    </source>
</evidence>
<keyword evidence="4" id="KW-1185">Reference proteome</keyword>
<evidence type="ECO:0000313" key="3">
    <source>
        <dbReference type="EMBL" id="KRN77920.1"/>
    </source>
</evidence>
<organism evidence="3 4">
    <name type="scientific">Weissella minor</name>
    <dbReference type="NCBI Taxonomy" id="1620"/>
    <lineage>
        <taxon>Bacteria</taxon>
        <taxon>Bacillati</taxon>
        <taxon>Bacillota</taxon>
        <taxon>Bacilli</taxon>
        <taxon>Lactobacillales</taxon>
        <taxon>Lactobacillaceae</taxon>
        <taxon>Weissella</taxon>
    </lineage>
</organism>
<gene>
    <name evidence="3" type="ORF">IV67_GL000738</name>
</gene>
<dbReference type="NCBIfam" id="NF010217">
    <property type="entry name" value="PRK13678.1-4"/>
    <property type="match status" value="1"/>
</dbReference>
<dbReference type="OrthoDB" id="2086132at2"/>
<dbReference type="EMBL" id="JQCD01000005">
    <property type="protein sequence ID" value="KRN77920.1"/>
    <property type="molecule type" value="Genomic_DNA"/>
</dbReference>
<name>A0A0R2JL37_9LACO</name>
<dbReference type="HAMAP" id="MF_01448">
    <property type="entry name" value="UPF0473"/>
    <property type="match status" value="1"/>
</dbReference>
<sequence>MDNQEVYMLIDDDGNEKAFVELFSFDSDDFGKSYIVLVPAESEAGEDVPVLPYSFDKDDEEGVLTPIDTDEEFDMVEEVMNTILNDEQL</sequence>
<dbReference type="PANTHER" id="PTHR40066:SF1">
    <property type="entry name" value="UPF0473 PROTEIN CBO2561_CLC_2432"/>
    <property type="match status" value="1"/>
</dbReference>
<evidence type="ECO:0000256" key="2">
    <source>
        <dbReference type="HAMAP-Rule" id="MF_01448"/>
    </source>
</evidence>
<dbReference type="PATRIC" id="fig|1620.3.peg.748"/>
<comment type="caution">
    <text evidence="3">The sequence shown here is derived from an EMBL/GenBank/DDBJ whole genome shotgun (WGS) entry which is preliminary data.</text>
</comment>
<dbReference type="STRING" id="1620.IV67_GL000738"/>
<dbReference type="PANTHER" id="PTHR40066">
    <property type="entry name" value="UPF0473 PROTEIN CBO2561/CLC_2432"/>
    <property type="match status" value="1"/>
</dbReference>
<dbReference type="AlphaFoldDB" id="A0A0R2JL37"/>
<accession>A0A0R2JL37</accession>
<dbReference type="RefSeq" id="WP_057786032.1">
    <property type="nucleotide sequence ID" value="NZ_JQCD01000005.1"/>
</dbReference>
<comment type="similarity">
    <text evidence="1 2">Belongs to the UPF0473 family.</text>
</comment>
<dbReference type="InterPro" id="IPR009711">
    <property type="entry name" value="UPF0473"/>
</dbReference>
<dbReference type="Proteomes" id="UP000051673">
    <property type="component" value="Unassembled WGS sequence"/>
</dbReference>
<protein>
    <recommendedName>
        <fullName evidence="2">UPF0473 protein IV67_GL000738</fullName>
    </recommendedName>
</protein>
<evidence type="ECO:0000256" key="1">
    <source>
        <dbReference type="ARBA" id="ARBA00008439"/>
    </source>
</evidence>
<dbReference type="Pfam" id="PF06949">
    <property type="entry name" value="DUF1292"/>
    <property type="match status" value="1"/>
</dbReference>
<reference evidence="3 4" key="1">
    <citation type="journal article" date="2015" name="Genome Announc.">
        <title>Expanding the biotechnology potential of lactobacilli through comparative genomics of 213 strains and associated genera.</title>
        <authorList>
            <person name="Sun Z."/>
            <person name="Harris H.M."/>
            <person name="McCann A."/>
            <person name="Guo C."/>
            <person name="Argimon S."/>
            <person name="Zhang W."/>
            <person name="Yang X."/>
            <person name="Jeffery I.B."/>
            <person name="Cooney J.C."/>
            <person name="Kagawa T.F."/>
            <person name="Liu W."/>
            <person name="Song Y."/>
            <person name="Salvetti E."/>
            <person name="Wrobel A."/>
            <person name="Rasinkangas P."/>
            <person name="Parkhill J."/>
            <person name="Rea M.C."/>
            <person name="O'Sullivan O."/>
            <person name="Ritari J."/>
            <person name="Douillard F.P."/>
            <person name="Paul Ross R."/>
            <person name="Yang R."/>
            <person name="Briner A.E."/>
            <person name="Felis G.E."/>
            <person name="de Vos W.M."/>
            <person name="Barrangou R."/>
            <person name="Klaenhammer T.R."/>
            <person name="Caufield P.W."/>
            <person name="Cui Y."/>
            <person name="Zhang H."/>
            <person name="O'Toole P.W."/>
        </authorList>
    </citation>
    <scope>NUCLEOTIDE SEQUENCE [LARGE SCALE GENOMIC DNA]</scope>
    <source>
        <strain evidence="3 4">DSM 20014</strain>
    </source>
</reference>